<dbReference type="PANTHER" id="PTHR48021:SF48">
    <property type="entry name" value="MAJOR FACILITATOR SUPERFAMILY (MFS) PROFILE DOMAIN-CONTAINING PROTEIN"/>
    <property type="match status" value="1"/>
</dbReference>
<sequence>MGAESPRRPDDGENSGLLPTSSLLLQPHNDHSSGSILGSDYGKSGPTALVILGTLVAVCGSFVTGCASAYSSPAESGIREDLGLSLAAYSVFGSVITVGGVLGGLVNGRVTDMIGRRGTMWLSEIICAAGWLSIAFAKSAWLLDVGRLLTGVGIGFICYVVPVYIAEITPKSVRGAFTAFNQFVLMCGFSVTYFVGTIVSWRVLALIGGAACLVQIIGLFFIPESPRWLVKVGRDKEFETALRRLRGKNADISQESADIRDYTETFELQTRSRILDLFQRRYAHALIIAVGLMALQQLGGTNAFAYYSASIFEAAGFSSSIGTTSMAIIQIPAIGLSVILTDKAGRRPLLMVSSAGMCLSCLGLGISFWMQDLNYWTEGTPIMVYIFILGFSVAYSIGMAGLPWVIMSEVFPINVKGSAGSLVTLVNWSCSWVVSYTFNFMFEWNAPGTFFIFAAICGASILFTVKVVPETKGRGLEELQASLTQVLQ</sequence>
<evidence type="ECO:0000256" key="5">
    <source>
        <dbReference type="ARBA" id="ARBA00022692"/>
    </source>
</evidence>
<dbReference type="GO" id="GO:0051119">
    <property type="term" value="F:sugar transmembrane transporter activity"/>
    <property type="evidence" value="ECO:0007669"/>
    <property type="project" value="InterPro"/>
</dbReference>
<evidence type="ECO:0000256" key="10">
    <source>
        <dbReference type="SAM" id="Phobius"/>
    </source>
</evidence>
<evidence type="ECO:0000256" key="6">
    <source>
        <dbReference type="ARBA" id="ARBA00022989"/>
    </source>
</evidence>
<dbReference type="PANTHER" id="PTHR48021">
    <property type="match status" value="1"/>
</dbReference>
<evidence type="ECO:0000313" key="13">
    <source>
        <dbReference type="RefSeq" id="XP_031404414.1"/>
    </source>
</evidence>
<keyword evidence="12" id="KW-1185">Reference proteome</keyword>
<feature type="transmembrane region" description="Helical" evidence="10">
    <location>
        <begin position="419"/>
        <end position="438"/>
    </location>
</feature>
<dbReference type="InterPro" id="IPR003663">
    <property type="entry name" value="Sugar/inositol_transpt"/>
</dbReference>
<dbReference type="RefSeq" id="XP_031404414.1">
    <property type="nucleotide sequence ID" value="XM_031548554.1"/>
</dbReference>
<dbReference type="GO" id="GO:0016020">
    <property type="term" value="C:membrane"/>
    <property type="evidence" value="ECO:0007669"/>
    <property type="project" value="UniProtKB-SubCell"/>
</dbReference>
<proteinExistence type="inferred from homology"/>
<feature type="transmembrane region" description="Helical" evidence="10">
    <location>
        <begin position="118"/>
        <end position="136"/>
    </location>
</feature>
<dbReference type="InterPro" id="IPR044775">
    <property type="entry name" value="MFS_ERD6/Tret1-like"/>
</dbReference>
<dbReference type="InterPro" id="IPR005828">
    <property type="entry name" value="MFS_sugar_transport-like"/>
</dbReference>
<feature type="transmembrane region" description="Helical" evidence="10">
    <location>
        <begin position="382"/>
        <end position="407"/>
    </location>
</feature>
<keyword evidence="6 10" id="KW-1133">Transmembrane helix</keyword>
<organism evidence="12 13">
    <name type="scientific">Punica granatum</name>
    <name type="common">Pomegranate</name>
    <dbReference type="NCBI Taxonomy" id="22663"/>
    <lineage>
        <taxon>Eukaryota</taxon>
        <taxon>Viridiplantae</taxon>
        <taxon>Streptophyta</taxon>
        <taxon>Embryophyta</taxon>
        <taxon>Tracheophyta</taxon>
        <taxon>Spermatophyta</taxon>
        <taxon>Magnoliopsida</taxon>
        <taxon>eudicotyledons</taxon>
        <taxon>Gunneridae</taxon>
        <taxon>Pentapetalae</taxon>
        <taxon>rosids</taxon>
        <taxon>malvids</taxon>
        <taxon>Myrtales</taxon>
        <taxon>Lythraceae</taxon>
        <taxon>Punica</taxon>
    </lineage>
</organism>
<feature type="transmembrane region" description="Helical" evidence="10">
    <location>
        <begin position="281"/>
        <end position="298"/>
    </location>
</feature>
<accession>A0A6P8ED03</accession>
<dbReference type="InterPro" id="IPR050549">
    <property type="entry name" value="MFS_Trehalose_Transporter"/>
</dbReference>
<feature type="transmembrane region" description="Helical" evidence="10">
    <location>
        <begin position="82"/>
        <end position="106"/>
    </location>
</feature>
<feature type="transmembrane region" description="Helical" evidence="10">
    <location>
        <begin position="201"/>
        <end position="222"/>
    </location>
</feature>
<feature type="transmembrane region" description="Helical" evidence="10">
    <location>
        <begin position="450"/>
        <end position="468"/>
    </location>
</feature>
<feature type="region of interest" description="Disordered" evidence="9">
    <location>
        <begin position="1"/>
        <end position="27"/>
    </location>
</feature>
<keyword evidence="3 8" id="KW-0813">Transport</keyword>
<dbReference type="PROSITE" id="PS00217">
    <property type="entry name" value="SUGAR_TRANSPORT_2"/>
    <property type="match status" value="1"/>
</dbReference>
<dbReference type="Pfam" id="PF00083">
    <property type="entry name" value="Sugar_tr"/>
    <property type="match status" value="1"/>
</dbReference>
<evidence type="ECO:0000256" key="3">
    <source>
        <dbReference type="ARBA" id="ARBA00022448"/>
    </source>
</evidence>
<dbReference type="InterPro" id="IPR005829">
    <property type="entry name" value="Sugar_transporter_CS"/>
</dbReference>
<evidence type="ECO:0000256" key="8">
    <source>
        <dbReference type="RuleBase" id="RU003346"/>
    </source>
</evidence>
<evidence type="ECO:0000256" key="4">
    <source>
        <dbReference type="ARBA" id="ARBA00022597"/>
    </source>
</evidence>
<dbReference type="InterPro" id="IPR036259">
    <property type="entry name" value="MFS_trans_sf"/>
</dbReference>
<feature type="transmembrane region" description="Helical" evidence="10">
    <location>
        <begin position="177"/>
        <end position="195"/>
    </location>
</feature>
<feature type="domain" description="Major facilitator superfamily (MFS) profile" evidence="11">
    <location>
        <begin position="53"/>
        <end position="472"/>
    </location>
</feature>
<comment type="subcellular location">
    <subcellularLocation>
        <location evidence="1">Membrane</location>
        <topology evidence="1">Multi-pass membrane protein</topology>
    </subcellularLocation>
</comment>
<keyword evidence="7 10" id="KW-0472">Membrane</keyword>
<dbReference type="PROSITE" id="PS50850">
    <property type="entry name" value="MFS"/>
    <property type="match status" value="1"/>
</dbReference>
<reference evidence="13" key="2">
    <citation type="submission" date="2025-08" db="UniProtKB">
        <authorList>
            <consortium name="RefSeq"/>
        </authorList>
    </citation>
    <scope>IDENTIFICATION</scope>
    <source>
        <tissue evidence="13">Leaf</tissue>
    </source>
</reference>
<reference evidence="12" key="1">
    <citation type="journal article" date="2020" name="Plant Biotechnol. J.">
        <title>The pomegranate (Punica granatum L.) draft genome dissects genetic divergence between soft- and hard-seeded cultivars.</title>
        <authorList>
            <person name="Luo X."/>
            <person name="Li H."/>
            <person name="Wu Z."/>
            <person name="Yao W."/>
            <person name="Zhao P."/>
            <person name="Cao D."/>
            <person name="Yu H."/>
            <person name="Li K."/>
            <person name="Poudel K."/>
            <person name="Zhao D."/>
            <person name="Zhang F."/>
            <person name="Xia X."/>
            <person name="Chen L."/>
            <person name="Wang Q."/>
            <person name="Jing D."/>
            <person name="Cao S."/>
        </authorList>
    </citation>
    <scope>NUCLEOTIDE SEQUENCE [LARGE SCALE GENOMIC DNA]</scope>
    <source>
        <strain evidence="12">cv. Tunisia</strain>
    </source>
</reference>
<keyword evidence="5 10" id="KW-0812">Transmembrane</keyword>
<dbReference type="GeneID" id="116213553"/>
<name>A0A6P8ED03_PUNGR</name>
<dbReference type="NCBIfam" id="TIGR00879">
    <property type="entry name" value="SP"/>
    <property type="match status" value="1"/>
</dbReference>
<keyword evidence="4" id="KW-0762">Sugar transport</keyword>
<dbReference type="OrthoDB" id="6612291at2759"/>
<evidence type="ECO:0000256" key="7">
    <source>
        <dbReference type="ARBA" id="ARBA00023136"/>
    </source>
</evidence>
<comment type="similarity">
    <text evidence="2 8">Belongs to the major facilitator superfamily. Sugar transporter (TC 2.A.1.1) family.</text>
</comment>
<feature type="transmembrane region" description="Helical" evidence="10">
    <location>
        <begin position="49"/>
        <end position="70"/>
    </location>
</feature>
<gene>
    <name evidence="13" type="primary">LOC116213553</name>
</gene>
<evidence type="ECO:0000256" key="1">
    <source>
        <dbReference type="ARBA" id="ARBA00004141"/>
    </source>
</evidence>
<dbReference type="InterPro" id="IPR020846">
    <property type="entry name" value="MFS_dom"/>
</dbReference>
<feature type="compositionally biased region" description="Basic and acidic residues" evidence="9">
    <location>
        <begin position="1"/>
        <end position="11"/>
    </location>
</feature>
<protein>
    <submittedName>
        <fullName evidence="13">Sugar transporter ERD6-like 5 isoform X1</fullName>
    </submittedName>
</protein>
<dbReference type="FunFam" id="1.20.1250.20:FF:000043">
    <property type="entry name" value="sugar transporter ERD6-like 6"/>
    <property type="match status" value="1"/>
</dbReference>
<dbReference type="CDD" id="cd17358">
    <property type="entry name" value="MFS_GLUT6_8_Class3_like"/>
    <property type="match status" value="1"/>
</dbReference>
<dbReference type="Gene3D" id="1.20.1250.20">
    <property type="entry name" value="MFS general substrate transporter like domains"/>
    <property type="match status" value="1"/>
</dbReference>
<dbReference type="SUPFAM" id="SSF103473">
    <property type="entry name" value="MFS general substrate transporter"/>
    <property type="match status" value="1"/>
</dbReference>
<evidence type="ECO:0000259" key="11">
    <source>
        <dbReference type="PROSITE" id="PS50850"/>
    </source>
</evidence>
<dbReference type="Proteomes" id="UP000515151">
    <property type="component" value="Chromosome 7"/>
</dbReference>
<evidence type="ECO:0000313" key="12">
    <source>
        <dbReference type="Proteomes" id="UP000515151"/>
    </source>
</evidence>
<dbReference type="AlphaFoldDB" id="A0A6P8ED03"/>
<dbReference type="PRINTS" id="PR00171">
    <property type="entry name" value="SUGRTRNSPORT"/>
</dbReference>
<feature type="transmembrane region" description="Helical" evidence="10">
    <location>
        <begin position="148"/>
        <end position="165"/>
    </location>
</feature>
<evidence type="ECO:0000256" key="9">
    <source>
        <dbReference type="SAM" id="MobiDB-lite"/>
    </source>
</evidence>
<feature type="transmembrane region" description="Helical" evidence="10">
    <location>
        <begin position="349"/>
        <end position="370"/>
    </location>
</feature>
<evidence type="ECO:0000256" key="2">
    <source>
        <dbReference type="ARBA" id="ARBA00010992"/>
    </source>
</evidence>